<evidence type="ECO:0000259" key="7">
    <source>
        <dbReference type="PROSITE" id="PS51379"/>
    </source>
</evidence>
<dbReference type="RefSeq" id="WP_229716877.1">
    <property type="nucleotide sequence ID" value="NZ_BMIW01000007.1"/>
</dbReference>
<feature type="domain" description="4Fe-4S ferredoxin-type" evidence="7">
    <location>
        <begin position="23"/>
        <end position="54"/>
    </location>
</feature>
<feature type="region of interest" description="Disordered" evidence="6">
    <location>
        <begin position="119"/>
        <end position="145"/>
    </location>
</feature>
<dbReference type="InterPro" id="IPR004017">
    <property type="entry name" value="Cys_rich_dom"/>
</dbReference>
<dbReference type="Pfam" id="PF02754">
    <property type="entry name" value="CCG"/>
    <property type="match status" value="2"/>
</dbReference>
<dbReference type="PIRSF" id="PIRSF000139">
    <property type="entry name" value="Glc_ox_4Fe-4S"/>
    <property type="match status" value="1"/>
</dbReference>
<evidence type="ECO:0000256" key="3">
    <source>
        <dbReference type="ARBA" id="ARBA00022737"/>
    </source>
</evidence>
<keyword evidence="5" id="KW-0411">Iron-sulfur</keyword>
<feature type="domain" description="4Fe-4S ferredoxin-type" evidence="7">
    <location>
        <begin position="75"/>
        <end position="98"/>
    </location>
</feature>
<organism evidence="8 9">
    <name type="scientific">Paenibacillus aceti</name>
    <dbReference type="NCBI Taxonomy" id="1820010"/>
    <lineage>
        <taxon>Bacteria</taxon>
        <taxon>Bacillati</taxon>
        <taxon>Bacillota</taxon>
        <taxon>Bacilli</taxon>
        <taxon>Bacillales</taxon>
        <taxon>Paenibacillaceae</taxon>
        <taxon>Paenibacillus</taxon>
    </lineage>
</organism>
<dbReference type="PROSITE" id="PS51379">
    <property type="entry name" value="4FE4S_FER_2"/>
    <property type="match status" value="2"/>
</dbReference>
<dbReference type="EMBL" id="BMIW01000007">
    <property type="protein sequence ID" value="GGF93124.1"/>
    <property type="molecule type" value="Genomic_DNA"/>
</dbReference>
<evidence type="ECO:0000256" key="6">
    <source>
        <dbReference type="SAM" id="MobiDB-lite"/>
    </source>
</evidence>
<dbReference type="InterPro" id="IPR017900">
    <property type="entry name" value="4Fe4S_Fe_S_CS"/>
</dbReference>
<evidence type="ECO:0000256" key="5">
    <source>
        <dbReference type="ARBA" id="ARBA00023014"/>
    </source>
</evidence>
<gene>
    <name evidence="8" type="primary">glcF</name>
    <name evidence="8" type="ORF">GCM10010913_13330</name>
</gene>
<evidence type="ECO:0000256" key="4">
    <source>
        <dbReference type="ARBA" id="ARBA00023004"/>
    </source>
</evidence>
<keyword evidence="2" id="KW-0479">Metal-binding</keyword>
<keyword evidence="9" id="KW-1185">Reference proteome</keyword>
<accession>A0ABQ1VRM8</accession>
<dbReference type="Gene3D" id="1.10.1060.10">
    <property type="entry name" value="Alpha-helical ferredoxin"/>
    <property type="match status" value="1"/>
</dbReference>
<dbReference type="Pfam" id="PF13183">
    <property type="entry name" value="Fer4_8"/>
    <property type="match status" value="1"/>
</dbReference>
<keyword evidence="1" id="KW-0004">4Fe-4S</keyword>
<sequence>MSSPNPKKERDSSLLMLQQELTKQLDYNELMNCMRCGFCQPSCPTYQETGIEAASPRGRIALMKAVADGVMEPNESFRQQINLCLGCRACEPVCPSDVKYGQLLEQTKSVLFEQPFHSAKTKKMSGQRETAPGPGYSSKSDRPPNMKRLHKLVKPAFKSHHRMLSLSALLEKYQRSGLQRYAAKKKLLRFLPEHFQTLERILPQADSQGVVKRVKASLLPAKGERIGTVGMFRGCIMDVLFTETNVNTVNLLRESGYDVVIPEAQGCCGALFSHSGDLKTARQFARRNIQAFAEAKVDYIASNAGGCGAMLIEYDHLLKDDALWKPQAEHFSQQIKDISELLLRSERWNSLKSVGAGPDDQEFISQERPDHTPQDTVTYQDSCHLRNVMKAGRGPRQLLHLLPDLNYVELEGAEGCCGSAGIYNLMQPKMANDILDHKMDKVNETGASIILTSNPGCLLQMKIGVEREQAQDRLRVMHVVDYFAEKVEKVMK</sequence>
<dbReference type="PANTHER" id="PTHR32479">
    <property type="entry name" value="GLYCOLATE OXIDASE IRON-SULFUR SUBUNIT"/>
    <property type="match status" value="1"/>
</dbReference>
<keyword evidence="4" id="KW-0408">Iron</keyword>
<evidence type="ECO:0000256" key="2">
    <source>
        <dbReference type="ARBA" id="ARBA00022723"/>
    </source>
</evidence>
<dbReference type="InterPro" id="IPR009051">
    <property type="entry name" value="Helical_ferredxn"/>
</dbReference>
<evidence type="ECO:0000313" key="8">
    <source>
        <dbReference type="EMBL" id="GGF93124.1"/>
    </source>
</evidence>
<name>A0ABQ1VRM8_9BACL</name>
<dbReference type="InterPro" id="IPR017896">
    <property type="entry name" value="4Fe4S_Fe-S-bd"/>
</dbReference>
<protein>
    <submittedName>
        <fullName evidence="8">Glycolate oxidase iron-sulfur subunit</fullName>
    </submittedName>
</protein>
<keyword evidence="3" id="KW-0677">Repeat</keyword>
<dbReference type="SUPFAM" id="SSF46548">
    <property type="entry name" value="alpha-helical ferredoxin"/>
    <property type="match status" value="1"/>
</dbReference>
<dbReference type="Proteomes" id="UP000608420">
    <property type="component" value="Unassembled WGS sequence"/>
</dbReference>
<reference evidence="9" key="1">
    <citation type="journal article" date="2019" name="Int. J. Syst. Evol. Microbiol.">
        <title>The Global Catalogue of Microorganisms (GCM) 10K type strain sequencing project: providing services to taxonomists for standard genome sequencing and annotation.</title>
        <authorList>
            <consortium name="The Broad Institute Genomics Platform"/>
            <consortium name="The Broad Institute Genome Sequencing Center for Infectious Disease"/>
            <person name="Wu L."/>
            <person name="Ma J."/>
        </authorList>
    </citation>
    <scope>NUCLEOTIDE SEQUENCE [LARGE SCALE GENOMIC DNA]</scope>
    <source>
        <strain evidence="9">CGMCC 1.15420</strain>
    </source>
</reference>
<dbReference type="InterPro" id="IPR012257">
    <property type="entry name" value="Glc_ox_4Fe-4S"/>
</dbReference>
<evidence type="ECO:0000256" key="1">
    <source>
        <dbReference type="ARBA" id="ARBA00022485"/>
    </source>
</evidence>
<dbReference type="PANTHER" id="PTHR32479:SF17">
    <property type="entry name" value="GLYCOLATE OXIDASE IRON-SULFUR SUBUNIT"/>
    <property type="match status" value="1"/>
</dbReference>
<evidence type="ECO:0000313" key="9">
    <source>
        <dbReference type="Proteomes" id="UP000608420"/>
    </source>
</evidence>
<dbReference type="PROSITE" id="PS00198">
    <property type="entry name" value="4FE4S_FER_1"/>
    <property type="match status" value="1"/>
</dbReference>
<comment type="caution">
    <text evidence="8">The sequence shown here is derived from an EMBL/GenBank/DDBJ whole genome shotgun (WGS) entry which is preliminary data.</text>
</comment>
<proteinExistence type="predicted"/>
<feature type="region of interest" description="Disordered" evidence="6">
    <location>
        <begin position="356"/>
        <end position="376"/>
    </location>
</feature>